<dbReference type="PANTHER" id="PTHR22926:SF5">
    <property type="entry name" value="PHOSPHO-N-ACETYLMURAMOYL-PENTAPEPTIDE-TRANSFERASE HOMOLOG"/>
    <property type="match status" value="1"/>
</dbReference>
<proteinExistence type="inferred from homology"/>
<feature type="transmembrane region" description="Helical" evidence="7">
    <location>
        <begin position="12"/>
        <end position="30"/>
    </location>
</feature>
<dbReference type="GO" id="GO:0051301">
    <property type="term" value="P:cell division"/>
    <property type="evidence" value="ECO:0007669"/>
    <property type="project" value="UniProtKB-KW"/>
</dbReference>
<dbReference type="PANTHER" id="PTHR22926">
    <property type="entry name" value="PHOSPHO-N-ACETYLMURAMOYL-PENTAPEPTIDE-TRANSFERASE"/>
    <property type="match status" value="1"/>
</dbReference>
<evidence type="ECO:0000256" key="4">
    <source>
        <dbReference type="ARBA" id="ARBA00022692"/>
    </source>
</evidence>
<keyword evidence="7" id="KW-0961">Cell wall biogenesis/degradation</keyword>
<dbReference type="Proteomes" id="UP000245695">
    <property type="component" value="Chromosome 1"/>
</dbReference>
<dbReference type="InterPro" id="IPR018480">
    <property type="entry name" value="PNAcMuramoyl-5peptid_Trfase_CS"/>
</dbReference>
<evidence type="ECO:0000256" key="9">
    <source>
        <dbReference type="PIRSR" id="PIRSR600715-1"/>
    </source>
</evidence>
<evidence type="ECO:0000256" key="1">
    <source>
        <dbReference type="ARBA" id="ARBA00004141"/>
    </source>
</evidence>
<dbReference type="GO" id="GO:0009252">
    <property type="term" value="P:peptidoglycan biosynthetic process"/>
    <property type="evidence" value="ECO:0007669"/>
    <property type="project" value="UniProtKB-UniRule"/>
</dbReference>
<dbReference type="Pfam" id="PF00953">
    <property type="entry name" value="Glycos_transf_4"/>
    <property type="match status" value="1"/>
</dbReference>
<dbReference type="Pfam" id="PF10555">
    <property type="entry name" value="MraY_sig1"/>
    <property type="match status" value="1"/>
</dbReference>
<feature type="binding site" evidence="9">
    <location>
        <position position="169"/>
    </location>
    <ligand>
        <name>Mg(2+)</name>
        <dbReference type="ChEBI" id="CHEBI:18420"/>
    </ligand>
</feature>
<evidence type="ECO:0000256" key="3">
    <source>
        <dbReference type="ARBA" id="ARBA00022679"/>
    </source>
</evidence>
<organism evidence="10 11">
    <name type="scientific">Romboutsia hominis</name>
    <dbReference type="NCBI Taxonomy" id="1507512"/>
    <lineage>
        <taxon>Bacteria</taxon>
        <taxon>Bacillati</taxon>
        <taxon>Bacillota</taxon>
        <taxon>Clostridia</taxon>
        <taxon>Peptostreptococcales</taxon>
        <taxon>Peptostreptococcaceae</taxon>
        <taxon>Romboutsia</taxon>
    </lineage>
</organism>
<dbReference type="AlphaFoldDB" id="A0A2P2BXA2"/>
<protein>
    <recommendedName>
        <fullName evidence="7 8">Phospho-N-acetylmuramoyl-pentapeptide-transferase</fullName>
        <ecNumber evidence="7 8">2.7.8.13</ecNumber>
    </recommendedName>
    <alternativeName>
        <fullName evidence="7">UDP-MurNAc-pentapeptide phosphotransferase</fullName>
    </alternativeName>
</protein>
<comment type="function">
    <text evidence="7">Catalyzes the initial step of the lipid cycle reactions in the biosynthesis of the cell wall peptidoglycan: transfers peptidoglycan precursor phospho-MurNAc-pentapeptide from UDP-MurNAc-pentapeptide onto the lipid carrier undecaprenyl phosphate, yielding undecaprenyl-pyrophosphoryl-MurNAc-pentapeptide, known as lipid I.</text>
</comment>
<dbReference type="GO" id="GO:0046872">
    <property type="term" value="F:metal ion binding"/>
    <property type="evidence" value="ECO:0007669"/>
    <property type="project" value="UniProtKB-KW"/>
</dbReference>
<gene>
    <name evidence="7" type="primary">mraY</name>
    <name evidence="10" type="ORF">FRIFI_2277</name>
</gene>
<feature type="transmembrane region" description="Helical" evidence="7">
    <location>
        <begin position="78"/>
        <end position="99"/>
    </location>
</feature>
<dbReference type="HAMAP" id="MF_00038">
    <property type="entry name" value="MraY"/>
    <property type="match status" value="1"/>
</dbReference>
<keyword evidence="7" id="KW-1003">Cell membrane</keyword>
<feature type="transmembrane region" description="Helical" evidence="7">
    <location>
        <begin position="235"/>
        <end position="254"/>
    </location>
</feature>
<evidence type="ECO:0000256" key="7">
    <source>
        <dbReference type="HAMAP-Rule" id="MF_00038"/>
    </source>
</evidence>
<dbReference type="PROSITE" id="PS01347">
    <property type="entry name" value="MRAY_1"/>
    <property type="match status" value="1"/>
</dbReference>
<feature type="transmembrane region" description="Helical" evidence="7">
    <location>
        <begin position="111"/>
        <end position="129"/>
    </location>
</feature>
<evidence type="ECO:0000313" key="11">
    <source>
        <dbReference type="Proteomes" id="UP000245695"/>
    </source>
</evidence>
<evidence type="ECO:0000313" key="10">
    <source>
        <dbReference type="EMBL" id="CEI73804.1"/>
    </source>
</evidence>
<comment type="cofactor">
    <cofactor evidence="7 9">
        <name>Mg(2+)</name>
        <dbReference type="ChEBI" id="CHEBI:18420"/>
    </cofactor>
</comment>
<dbReference type="KEGG" id="rhom:FRIFI_2277"/>
<dbReference type="PROSITE" id="PS01348">
    <property type="entry name" value="MRAY_2"/>
    <property type="match status" value="1"/>
</dbReference>
<sequence>MLGITELTYTSLISFLIVIILGPIFIPMLTKFKFGQTVRDDGPQTHLAKNGTPTMGGILMMVAILITGLTRSQIGNDLIIGLISIIGFGMVGFLDDFIIIKKRRSLGLKPWQKIVLQFALAIYISYYQYSASPSAAQLIIPFTDAYINLGPLYVPIMTFIIIGIVNAVNLTDGLDGLASGITLIVSIFFMLLASYTTVANPDVAVLAAATVGACLGFLGFNSYPARIFMGDTGSMALGGAVAAFAVLTNSILLIPLVGGVYFAEALSVILQVGSFKLRGKRIFKMAPIHHHFEQCGWPETRVVFTFWIVTVVLAWIGIIAIF</sequence>
<feature type="transmembrane region" description="Helical" evidence="7">
    <location>
        <begin position="300"/>
        <end position="321"/>
    </location>
</feature>
<comment type="pathway">
    <text evidence="7">Cell wall biogenesis; peptidoglycan biosynthesis.</text>
</comment>
<name>A0A2P2BXA2_9FIRM</name>
<reference evidence="10 11" key="1">
    <citation type="submission" date="2014-09" db="EMBL/GenBank/DDBJ databases">
        <authorList>
            <person name="Hornung B.V."/>
        </authorList>
    </citation>
    <scope>NUCLEOTIDE SEQUENCE [LARGE SCALE GENOMIC DNA]</scope>
    <source>
        <strain evidence="10 11">FRIFI</strain>
    </source>
</reference>
<dbReference type="UniPathway" id="UPA00219"/>
<feature type="transmembrane region" description="Helical" evidence="7">
    <location>
        <begin position="51"/>
        <end position="72"/>
    </location>
</feature>
<dbReference type="NCBIfam" id="TIGR00445">
    <property type="entry name" value="mraY"/>
    <property type="match status" value="1"/>
</dbReference>
<keyword evidence="11" id="KW-1185">Reference proteome</keyword>
<dbReference type="GO" id="GO:0051992">
    <property type="term" value="F:UDP-N-acetylmuramoyl-L-alanyl-D-glutamyl-meso-2,6-diaminopimelyl-D-alanyl-D-alanine:undecaprenyl-phosphate transferase activity"/>
    <property type="evidence" value="ECO:0007669"/>
    <property type="project" value="RHEA"/>
</dbReference>
<comment type="similarity">
    <text evidence="2 7">Belongs to the glycosyltransferase 4 family. MraY subfamily.</text>
</comment>
<dbReference type="GO" id="GO:0005886">
    <property type="term" value="C:plasma membrane"/>
    <property type="evidence" value="ECO:0007669"/>
    <property type="project" value="UniProtKB-SubCell"/>
</dbReference>
<keyword evidence="4 7" id="KW-0812">Transmembrane</keyword>
<keyword evidence="7" id="KW-0573">Peptidoglycan synthesis</keyword>
<keyword evidence="7" id="KW-0133">Cell shape</keyword>
<evidence type="ECO:0000256" key="2">
    <source>
        <dbReference type="ARBA" id="ARBA00005583"/>
    </source>
</evidence>
<keyword evidence="7" id="KW-0131">Cell cycle</keyword>
<dbReference type="CDD" id="cd06852">
    <property type="entry name" value="GT_MraY"/>
    <property type="match status" value="1"/>
</dbReference>
<dbReference type="GO" id="GO:0008963">
    <property type="term" value="F:phospho-N-acetylmuramoyl-pentapeptide-transferase activity"/>
    <property type="evidence" value="ECO:0007669"/>
    <property type="project" value="UniProtKB-UniRule"/>
</dbReference>
<keyword evidence="6 7" id="KW-0472">Membrane</keyword>
<feature type="transmembrane region" description="Helical" evidence="7">
    <location>
        <begin position="149"/>
        <end position="170"/>
    </location>
</feature>
<dbReference type="GO" id="GO:0008360">
    <property type="term" value="P:regulation of cell shape"/>
    <property type="evidence" value="ECO:0007669"/>
    <property type="project" value="UniProtKB-KW"/>
</dbReference>
<keyword evidence="7 9" id="KW-0460">Magnesium</keyword>
<comment type="subcellular location">
    <subcellularLocation>
        <location evidence="7">Cell membrane</location>
        <topology evidence="7">Multi-pass membrane protein</topology>
    </subcellularLocation>
    <subcellularLocation>
        <location evidence="1">Membrane</location>
        <topology evidence="1">Multi-pass membrane protein</topology>
    </subcellularLocation>
</comment>
<evidence type="ECO:0000256" key="6">
    <source>
        <dbReference type="ARBA" id="ARBA00023136"/>
    </source>
</evidence>
<keyword evidence="5 7" id="KW-1133">Transmembrane helix</keyword>
<dbReference type="GO" id="GO:0071555">
    <property type="term" value="P:cell wall organization"/>
    <property type="evidence" value="ECO:0007669"/>
    <property type="project" value="UniProtKB-KW"/>
</dbReference>
<dbReference type="InterPro" id="IPR003524">
    <property type="entry name" value="PNAcMuramoyl-5peptid_Trfase"/>
</dbReference>
<keyword evidence="7 9" id="KW-0479">Metal-binding</keyword>
<feature type="binding site" evidence="9">
    <location>
        <position position="231"/>
    </location>
    <ligand>
        <name>Mg(2+)</name>
        <dbReference type="ChEBI" id="CHEBI:18420"/>
    </ligand>
</feature>
<comment type="catalytic activity">
    <reaction evidence="7">
        <text>UDP-N-acetyl-alpha-D-muramoyl-L-alanyl-gamma-D-glutamyl-meso-2,6-diaminopimeloyl-D-alanyl-D-alanine + di-trans,octa-cis-undecaprenyl phosphate = di-trans,octa-cis-undecaprenyl diphospho-N-acetyl-alpha-D-muramoyl-L-alanyl-D-glutamyl-meso-2,6-diaminopimeloyl-D-alanyl-D-alanine + UMP</text>
        <dbReference type="Rhea" id="RHEA:28386"/>
        <dbReference type="ChEBI" id="CHEBI:57865"/>
        <dbReference type="ChEBI" id="CHEBI:60392"/>
        <dbReference type="ChEBI" id="CHEBI:61386"/>
        <dbReference type="ChEBI" id="CHEBI:61387"/>
        <dbReference type="EC" id="2.7.8.13"/>
    </reaction>
</comment>
<feature type="transmembrane region" description="Helical" evidence="7">
    <location>
        <begin position="177"/>
        <end position="197"/>
    </location>
</feature>
<keyword evidence="3 7" id="KW-0808">Transferase</keyword>
<feature type="transmembrane region" description="Helical" evidence="7">
    <location>
        <begin position="203"/>
        <end position="223"/>
    </location>
</feature>
<accession>A0A2P2BXA2</accession>
<dbReference type="InterPro" id="IPR000715">
    <property type="entry name" value="Glycosyl_transferase_4"/>
</dbReference>
<keyword evidence="7" id="KW-0132">Cell division</keyword>
<evidence type="ECO:0000256" key="8">
    <source>
        <dbReference type="NCBIfam" id="TIGR00445"/>
    </source>
</evidence>
<evidence type="ECO:0000256" key="5">
    <source>
        <dbReference type="ARBA" id="ARBA00022989"/>
    </source>
</evidence>
<dbReference type="EMBL" id="LN650648">
    <property type="protein sequence ID" value="CEI73804.1"/>
    <property type="molecule type" value="Genomic_DNA"/>
</dbReference>
<dbReference type="EC" id="2.7.8.13" evidence="7 8"/>